<keyword evidence="7" id="KW-0732">Signal</keyword>
<keyword evidence="5" id="KW-0645">Protease</keyword>
<dbReference type="PROSITE" id="PS50093">
    <property type="entry name" value="PKD"/>
    <property type="match status" value="2"/>
</dbReference>
<dbReference type="Proteomes" id="UP000274350">
    <property type="component" value="Chromosome"/>
</dbReference>
<evidence type="ECO:0000256" key="9">
    <source>
        <dbReference type="ARBA" id="ARBA00022833"/>
    </source>
</evidence>
<dbReference type="SUPFAM" id="SSF49299">
    <property type="entry name" value="PKD domain"/>
    <property type="match status" value="2"/>
</dbReference>
<evidence type="ECO:0000256" key="5">
    <source>
        <dbReference type="ARBA" id="ARBA00022670"/>
    </source>
</evidence>
<dbReference type="Gene3D" id="3.40.30.160">
    <property type="entry name" value="Collagenase ColT, N-terminal domain"/>
    <property type="match status" value="1"/>
</dbReference>
<dbReference type="Pfam" id="PF04151">
    <property type="entry name" value="PPC"/>
    <property type="match status" value="1"/>
</dbReference>
<evidence type="ECO:0000256" key="4">
    <source>
        <dbReference type="ARBA" id="ARBA00022525"/>
    </source>
</evidence>
<keyword evidence="9" id="KW-0862">Zinc</keyword>
<dbReference type="SMART" id="SM00089">
    <property type="entry name" value="PKD"/>
    <property type="match status" value="2"/>
</dbReference>
<keyword evidence="8" id="KW-0378">Hydrolase</keyword>
<dbReference type="KEGG" id="upi:EJG51_001605"/>
<name>A0A6M4A0X9_9BURK</name>
<dbReference type="GO" id="GO:0008270">
    <property type="term" value="F:zinc ion binding"/>
    <property type="evidence" value="ECO:0007669"/>
    <property type="project" value="InterPro"/>
</dbReference>
<evidence type="ECO:0000256" key="3">
    <source>
        <dbReference type="ARBA" id="ARBA00004613"/>
    </source>
</evidence>
<dbReference type="InterPro" id="IPR013783">
    <property type="entry name" value="Ig-like_fold"/>
</dbReference>
<keyword evidence="4" id="KW-0964">Secreted</keyword>
<keyword evidence="16" id="KW-1185">Reference proteome</keyword>
<evidence type="ECO:0000256" key="10">
    <source>
        <dbReference type="ARBA" id="ARBA00022837"/>
    </source>
</evidence>
<comment type="cofactor">
    <cofactor evidence="2">
        <name>Zn(2+)</name>
        <dbReference type="ChEBI" id="CHEBI:29105"/>
    </cofactor>
</comment>
<evidence type="ECO:0000256" key="13">
    <source>
        <dbReference type="PIRSR" id="PIRSR602169-1"/>
    </source>
</evidence>
<evidence type="ECO:0000256" key="1">
    <source>
        <dbReference type="ARBA" id="ARBA00001913"/>
    </source>
</evidence>
<proteinExistence type="predicted"/>
<accession>A0A6M4A0X9</accession>
<gene>
    <name evidence="15" type="ORF">EJG51_001605</name>
</gene>
<dbReference type="GO" id="GO:0006508">
    <property type="term" value="P:proteolysis"/>
    <property type="evidence" value="ECO:0007669"/>
    <property type="project" value="UniProtKB-KW"/>
</dbReference>
<dbReference type="Gene3D" id="2.60.120.380">
    <property type="match status" value="1"/>
</dbReference>
<organism evidence="15 16">
    <name type="scientific">Undibacterium piscinae</name>
    <dbReference type="NCBI Taxonomy" id="2495591"/>
    <lineage>
        <taxon>Bacteria</taxon>
        <taxon>Pseudomonadati</taxon>
        <taxon>Pseudomonadota</taxon>
        <taxon>Betaproteobacteria</taxon>
        <taxon>Burkholderiales</taxon>
        <taxon>Oxalobacteraceae</taxon>
        <taxon>Undibacterium</taxon>
    </lineage>
</organism>
<dbReference type="EMBL" id="CP051152">
    <property type="protein sequence ID" value="QJQ04763.1"/>
    <property type="molecule type" value="Genomic_DNA"/>
</dbReference>
<dbReference type="InterPro" id="IPR035986">
    <property type="entry name" value="PKD_dom_sf"/>
</dbReference>
<feature type="active site" evidence="13">
    <location>
        <position position="189"/>
    </location>
</feature>
<keyword evidence="10" id="KW-0106">Calcium</keyword>
<keyword evidence="11" id="KW-0843">Virulence</keyword>
<reference evidence="15 16" key="1">
    <citation type="journal article" date="2019" name="Int. J. Syst. Evol. Microbiol.">
        <title>Undibacterium piscinae sp. nov., isolated from Korean shiner intestine.</title>
        <authorList>
            <person name="Lee S.Y."/>
            <person name="Kang W."/>
            <person name="Kim P.S."/>
            <person name="Kim H.S."/>
            <person name="Sung H."/>
            <person name="Shin N.R."/>
            <person name="Whon T.W."/>
            <person name="Yun J.H."/>
            <person name="Lee J.Y."/>
            <person name="Lee J.Y."/>
            <person name="Jung M.J."/>
            <person name="Jeong Y.S."/>
            <person name="Tak E.J."/>
            <person name="Han J.E."/>
            <person name="Hyun D.W."/>
            <person name="Kang M.S."/>
            <person name="Lee K.E."/>
            <person name="Lee B.H."/>
            <person name="Bae J.W."/>
        </authorList>
    </citation>
    <scope>NUCLEOTIDE SEQUENCE [LARGE SCALE GENOMIC DNA]</scope>
    <source>
        <strain evidence="15 16">S11R28</strain>
    </source>
</reference>
<dbReference type="Gene3D" id="1.10.390.20">
    <property type="match status" value="1"/>
</dbReference>
<evidence type="ECO:0000313" key="16">
    <source>
        <dbReference type="Proteomes" id="UP000274350"/>
    </source>
</evidence>
<comment type="subcellular location">
    <subcellularLocation>
        <location evidence="3">Secreted</location>
    </subcellularLocation>
</comment>
<dbReference type="InterPro" id="IPR007280">
    <property type="entry name" value="Peptidase_C_arc/bac"/>
</dbReference>
<dbReference type="InterPro" id="IPR000601">
    <property type="entry name" value="PKD_dom"/>
</dbReference>
<evidence type="ECO:0000313" key="15">
    <source>
        <dbReference type="EMBL" id="QJQ04763.1"/>
    </source>
</evidence>
<dbReference type="PANTHER" id="PTHR13062">
    <property type="entry name" value="COLLAGENASE"/>
    <property type="match status" value="1"/>
</dbReference>
<feature type="domain" description="PKD" evidence="14">
    <location>
        <begin position="419"/>
        <end position="500"/>
    </location>
</feature>
<dbReference type="GO" id="GO:0004222">
    <property type="term" value="F:metalloendopeptidase activity"/>
    <property type="evidence" value="ECO:0007669"/>
    <property type="project" value="InterPro"/>
</dbReference>
<dbReference type="Gene3D" id="2.60.40.10">
    <property type="entry name" value="Immunoglobulins"/>
    <property type="match status" value="2"/>
</dbReference>
<feature type="domain" description="PKD" evidence="14">
    <location>
        <begin position="333"/>
        <end position="420"/>
    </location>
</feature>
<evidence type="ECO:0000256" key="2">
    <source>
        <dbReference type="ARBA" id="ARBA00001947"/>
    </source>
</evidence>
<evidence type="ECO:0000256" key="8">
    <source>
        <dbReference type="ARBA" id="ARBA00022801"/>
    </source>
</evidence>
<dbReference type="InterPro" id="IPR022409">
    <property type="entry name" value="PKD/Chitinase_dom"/>
</dbReference>
<dbReference type="Pfam" id="PF18911">
    <property type="entry name" value="PKD_4"/>
    <property type="match status" value="2"/>
</dbReference>
<evidence type="ECO:0000259" key="14">
    <source>
        <dbReference type="PROSITE" id="PS50093"/>
    </source>
</evidence>
<evidence type="ECO:0000256" key="12">
    <source>
        <dbReference type="ARBA" id="ARBA00023049"/>
    </source>
</evidence>
<dbReference type="InterPro" id="IPR002169">
    <property type="entry name" value="Peptidase_M9A/M9B"/>
</dbReference>
<dbReference type="PANTHER" id="PTHR13062:SF9">
    <property type="entry name" value="MICROBIAL COLLAGENASE"/>
    <property type="match status" value="1"/>
</dbReference>
<comment type="cofactor">
    <cofactor evidence="1">
        <name>Ca(2+)</name>
        <dbReference type="ChEBI" id="CHEBI:29108"/>
    </cofactor>
</comment>
<sequence>MRIAPRLNADSTAVKGLAKDRAKRLIDSSNVTGITAPLWVGVGEMIDYFDKANCSYYNLCDFVARIDKAILVKSRACSPTLRLRAQALTDAEMTEACNIVGGEEGYFHKMVASGNIPVANDNNTQLEMVVFKSSADYGRYAGALYGIDTNNGGMYLEGSPEVAGNQPRFIAYQAEWMLPKFEIWNLTHEYIHYLDGRFDMYGDFDLGMTVKSTWWTEGFAEYISYGYRNLAYTGAQNEAAKATYPLSTIFGNDYSSGQTRVYNWGYLAVRYMFEKQRNKVSNLLGYFRPGNYSGYTNYMNGSAMNTSMDADFKAWLPCVNNPNLAGCPTGGGGNALPVANFSSSVSNMTASFVDASTDSDGTITSRLWDFGDGSSSTLANASHTYATAKTYTVTLTVTDNSGGKSVTSKQVTVSSTTPTNVLPVAQFSSAVSGMTVNFTDKSTDSDGTIASRSWNFGDGTSSTAANPSKTYATAGTYPVTLTVTDNSNGKATVSQNVVIQSGATLPECPGTAQTLGKNCVRSNVSAPLGDYAYMYLYVPAGVKQVRITTSGGTGNADLFVSTLGTWATRDYYNYGSYTSGNTEAVTVNNPPAGYIYVSLYGQTAFSGVKVKVEY</sequence>
<dbReference type="PRINTS" id="PR00931">
    <property type="entry name" value="MICOLLPTASE"/>
</dbReference>
<evidence type="ECO:0000256" key="7">
    <source>
        <dbReference type="ARBA" id="ARBA00022729"/>
    </source>
</evidence>
<dbReference type="GO" id="GO:0005576">
    <property type="term" value="C:extracellular region"/>
    <property type="evidence" value="ECO:0007669"/>
    <property type="project" value="UniProtKB-SubCell"/>
</dbReference>
<dbReference type="AlphaFoldDB" id="A0A6M4A0X9"/>
<dbReference type="Pfam" id="PF01752">
    <property type="entry name" value="Peptidase_M9"/>
    <property type="match status" value="1"/>
</dbReference>
<evidence type="ECO:0000256" key="11">
    <source>
        <dbReference type="ARBA" id="ARBA00023026"/>
    </source>
</evidence>
<evidence type="ECO:0000256" key="6">
    <source>
        <dbReference type="ARBA" id="ARBA00022723"/>
    </source>
</evidence>
<dbReference type="CDD" id="cd00146">
    <property type="entry name" value="PKD"/>
    <property type="match status" value="2"/>
</dbReference>
<protein>
    <submittedName>
        <fullName evidence="15">PKD domain-containing protein</fullName>
    </submittedName>
</protein>
<keyword evidence="6" id="KW-0479">Metal-binding</keyword>
<keyword evidence="12" id="KW-0482">Metalloprotease</keyword>